<dbReference type="InterPro" id="IPR022049">
    <property type="entry name" value="FAM69_kinase_dom"/>
</dbReference>
<evidence type="ECO:0000259" key="14">
    <source>
        <dbReference type="Pfam" id="PF22528"/>
    </source>
</evidence>
<keyword evidence="8" id="KW-0735">Signal-anchor</keyword>
<dbReference type="Pfam" id="PF14875">
    <property type="entry name" value="PIP49_N"/>
    <property type="match status" value="1"/>
</dbReference>
<dbReference type="GO" id="GO:0005789">
    <property type="term" value="C:endoplasmic reticulum membrane"/>
    <property type="evidence" value="ECO:0007669"/>
    <property type="project" value="UniProtKB-SubCell"/>
</dbReference>
<comment type="similarity">
    <text evidence="2">Belongs to the DIPK family.</text>
</comment>
<evidence type="ECO:0000259" key="13">
    <source>
        <dbReference type="Pfam" id="PF14875"/>
    </source>
</evidence>
<dbReference type="PANTHER" id="PTHR21093:SF2">
    <property type="entry name" value="DIVERGENT PROTEIN KINASE DOMAIN 1C"/>
    <property type="match status" value="1"/>
</dbReference>
<evidence type="ECO:0000256" key="7">
    <source>
        <dbReference type="ARBA" id="ARBA00022824"/>
    </source>
</evidence>
<keyword evidence="9" id="KW-1133">Transmembrane helix</keyword>
<dbReference type="AlphaFoldDB" id="A0A7R8GZW2"/>
<dbReference type="InterPro" id="IPR029063">
    <property type="entry name" value="SAM-dependent_MTases_sf"/>
</dbReference>
<dbReference type="EMBL" id="HG994580">
    <property type="protein sequence ID" value="CAF2758476.1"/>
    <property type="molecule type" value="Genomic_DNA"/>
</dbReference>
<sequence>MAEVCRQIVHVNGFEDVIKVVESRVEQIEGIGKSVDVIMSEWMGYCMFYEGMLHSVLYARDRFLKERGLLFPNKACLKLFGYSDPSILQKRMCRLSCPNQLYDYSCLKENTLSMALVQTCNNKATKTCTLLSIDLETWNIPKNGLLLDSNWKLLHKNNTESARIDGFVIYFNVSFTHGAESVTLSTQPMEKNKSNHWAQTLLLLKEPIKFLDCLSGHLRIRERSLRQLEFDLNLENAPLKKYYFVVSQQSDRKSSLYAKKYEKGEGGGDSCSHFCGERPIISFDECFYLHQGKEIVFSAKHGILREKVIVKSLRMELNDENTFKSTYRLEEYPTFSEYESMIRTFIRDNYNLQIQSLEEIWNDSDGVNSSLTPHQMEIVWSLVNDNEYVLVKFFSSHGIFPELMGTCGSFFIVEKLNPIPYPSVFPQKIKFDDFVDRIKIASSLLEALDKLSKVHSVKFLDLDSVFTKTILDRSIGDGSDCVKDKDCRFFDCTGKCGHHKKCVTGVVNNNFNIVCDKIFRDYNFAFRGLLTKSKHSSKKIKRILNHCHYSNESLVLPQLQKAFYEVLTFSMKKI</sequence>
<evidence type="ECO:0000259" key="12">
    <source>
        <dbReference type="Pfam" id="PF12260"/>
    </source>
</evidence>
<evidence type="ECO:0000313" key="15">
    <source>
        <dbReference type="EMBL" id="CAF2758476.1"/>
    </source>
</evidence>
<evidence type="ECO:0000256" key="3">
    <source>
        <dbReference type="ARBA" id="ARBA00022603"/>
    </source>
</evidence>
<protein>
    <submittedName>
        <fullName evidence="15">(salmon louse) hypothetical protein</fullName>
    </submittedName>
</protein>
<feature type="domain" description="Protein arginine N-methyltransferase" evidence="14">
    <location>
        <begin position="102"/>
        <end position="210"/>
    </location>
</feature>
<reference evidence="15" key="1">
    <citation type="submission" date="2021-02" db="EMBL/GenBank/DDBJ databases">
        <authorList>
            <person name="Bekaert M."/>
        </authorList>
    </citation>
    <scope>NUCLEOTIDE SEQUENCE</scope>
    <source>
        <strain evidence="15">IoA-00</strain>
    </source>
</reference>
<evidence type="ECO:0000256" key="1">
    <source>
        <dbReference type="ARBA" id="ARBA00004648"/>
    </source>
</evidence>
<dbReference type="InterPro" id="IPR025799">
    <property type="entry name" value="Arg_MeTrfase"/>
</dbReference>
<feature type="domain" description="FAM69 N-terminal" evidence="13">
    <location>
        <begin position="256"/>
        <end position="355"/>
    </location>
</feature>
<dbReference type="InterPro" id="IPR029244">
    <property type="entry name" value="FAM69_N"/>
</dbReference>
<dbReference type="Gene3D" id="2.70.160.11">
    <property type="entry name" value="Hnrnp arginine n-methyltransferase1"/>
    <property type="match status" value="1"/>
</dbReference>
<keyword evidence="11" id="KW-1015">Disulfide bond</keyword>
<dbReference type="PROSITE" id="PS51678">
    <property type="entry name" value="SAM_MT_PRMT"/>
    <property type="match status" value="1"/>
</dbReference>
<keyword evidence="4" id="KW-0808">Transferase</keyword>
<keyword evidence="10" id="KW-0472">Membrane</keyword>
<keyword evidence="6" id="KW-0812">Transmembrane</keyword>
<evidence type="ECO:0000256" key="11">
    <source>
        <dbReference type="ARBA" id="ARBA00023157"/>
    </source>
</evidence>
<evidence type="ECO:0000256" key="10">
    <source>
        <dbReference type="ARBA" id="ARBA00023136"/>
    </source>
</evidence>
<evidence type="ECO:0000256" key="5">
    <source>
        <dbReference type="ARBA" id="ARBA00022691"/>
    </source>
</evidence>
<keyword evidence="16" id="KW-1185">Reference proteome</keyword>
<accession>A0A7R8GZW2</accession>
<keyword evidence="5" id="KW-0949">S-adenosyl-L-methionine</keyword>
<evidence type="ECO:0000256" key="6">
    <source>
        <dbReference type="ARBA" id="ARBA00022692"/>
    </source>
</evidence>
<gene>
    <name evidence="15" type="ORF">LSAA_601</name>
</gene>
<dbReference type="GO" id="GO:0016274">
    <property type="term" value="F:protein-arginine N-methyltransferase activity"/>
    <property type="evidence" value="ECO:0007669"/>
    <property type="project" value="InterPro"/>
</dbReference>
<keyword evidence="7" id="KW-0256">Endoplasmic reticulum</keyword>
<dbReference type="Pfam" id="PF22528">
    <property type="entry name" value="PRMT_C"/>
    <property type="match status" value="1"/>
</dbReference>
<dbReference type="SUPFAM" id="SSF53335">
    <property type="entry name" value="S-adenosyl-L-methionine-dependent methyltransferases"/>
    <property type="match status" value="1"/>
</dbReference>
<dbReference type="OrthoDB" id="7848332at2759"/>
<keyword evidence="3" id="KW-0489">Methyltransferase</keyword>
<feature type="domain" description="FAM69 protein-kinase" evidence="12">
    <location>
        <begin position="453"/>
        <end position="548"/>
    </location>
</feature>
<dbReference type="Proteomes" id="UP000675881">
    <property type="component" value="Chromosome 1"/>
</dbReference>
<evidence type="ECO:0000256" key="4">
    <source>
        <dbReference type="ARBA" id="ARBA00022679"/>
    </source>
</evidence>
<evidence type="ECO:0000256" key="2">
    <source>
        <dbReference type="ARBA" id="ARBA00006338"/>
    </source>
</evidence>
<dbReference type="Pfam" id="PF12260">
    <property type="entry name" value="PIP49_C"/>
    <property type="match status" value="1"/>
</dbReference>
<dbReference type="Gene3D" id="3.40.50.150">
    <property type="entry name" value="Vaccinia Virus protein VP39"/>
    <property type="match status" value="1"/>
</dbReference>
<evidence type="ECO:0000256" key="9">
    <source>
        <dbReference type="ARBA" id="ARBA00022989"/>
    </source>
</evidence>
<dbReference type="GO" id="GO:0032259">
    <property type="term" value="P:methylation"/>
    <property type="evidence" value="ECO:0007669"/>
    <property type="project" value="UniProtKB-KW"/>
</dbReference>
<evidence type="ECO:0000256" key="8">
    <source>
        <dbReference type="ARBA" id="ARBA00022968"/>
    </source>
</evidence>
<dbReference type="PANTHER" id="PTHR21093">
    <property type="entry name" value="DIVERGENT PROTEIN KINASE DOMAIN 1C-RELATED"/>
    <property type="match status" value="1"/>
</dbReference>
<comment type="subcellular location">
    <subcellularLocation>
        <location evidence="1">Endoplasmic reticulum membrane</location>
        <topology evidence="1">Single-pass type II membrane protein</topology>
    </subcellularLocation>
</comment>
<dbReference type="InterPro" id="IPR055135">
    <property type="entry name" value="PRMT_dom"/>
</dbReference>
<organism evidence="15 16">
    <name type="scientific">Lepeophtheirus salmonis</name>
    <name type="common">Salmon louse</name>
    <name type="synonym">Caligus salmonis</name>
    <dbReference type="NCBI Taxonomy" id="72036"/>
    <lineage>
        <taxon>Eukaryota</taxon>
        <taxon>Metazoa</taxon>
        <taxon>Ecdysozoa</taxon>
        <taxon>Arthropoda</taxon>
        <taxon>Crustacea</taxon>
        <taxon>Multicrustacea</taxon>
        <taxon>Hexanauplia</taxon>
        <taxon>Copepoda</taxon>
        <taxon>Siphonostomatoida</taxon>
        <taxon>Caligidae</taxon>
        <taxon>Lepeophtheirus</taxon>
    </lineage>
</organism>
<evidence type="ECO:0000313" key="16">
    <source>
        <dbReference type="Proteomes" id="UP000675881"/>
    </source>
</evidence>
<proteinExistence type="inferred from homology"/>
<name>A0A7R8GZW2_LEPSM</name>